<dbReference type="EMBL" id="JABANM010000964">
    <property type="protein sequence ID" value="KAF4755083.1"/>
    <property type="molecule type" value="Genomic_DNA"/>
</dbReference>
<evidence type="ECO:0000313" key="3">
    <source>
        <dbReference type="EMBL" id="KAF4755083.1"/>
    </source>
</evidence>
<dbReference type="EMBL" id="JABANO010035520">
    <property type="protein sequence ID" value="KAF4703361.1"/>
    <property type="molecule type" value="Genomic_DNA"/>
</dbReference>
<keyword evidence="4" id="KW-1185">Reference proteome</keyword>
<keyword evidence="1" id="KW-0472">Membrane</keyword>
<evidence type="ECO:0000313" key="4">
    <source>
        <dbReference type="Proteomes" id="UP000553632"/>
    </source>
</evidence>
<dbReference type="InterPro" id="IPR037185">
    <property type="entry name" value="EmrE-like"/>
</dbReference>
<evidence type="ECO:0000313" key="5">
    <source>
        <dbReference type="Proteomes" id="UP000574390"/>
    </source>
</evidence>
<dbReference type="Proteomes" id="UP000574390">
    <property type="component" value="Unassembled WGS sequence"/>
</dbReference>
<name>A0A7J6Q5V6_PEROL</name>
<reference evidence="4 5" key="1">
    <citation type="submission" date="2020-04" db="EMBL/GenBank/DDBJ databases">
        <title>Perkinsus olseni comparative genomics.</title>
        <authorList>
            <person name="Bogema D.R."/>
        </authorList>
    </citation>
    <scope>NUCLEOTIDE SEQUENCE [LARGE SCALE GENOMIC DNA]</scope>
    <source>
        <strain evidence="3">ATCC PRA-205</strain>
        <strain evidence="2 4">ATCC PRA-207</strain>
    </source>
</reference>
<organism evidence="2 4">
    <name type="scientific">Perkinsus olseni</name>
    <name type="common">Perkinsus atlanticus</name>
    <dbReference type="NCBI Taxonomy" id="32597"/>
    <lineage>
        <taxon>Eukaryota</taxon>
        <taxon>Sar</taxon>
        <taxon>Alveolata</taxon>
        <taxon>Perkinsozoa</taxon>
        <taxon>Perkinsea</taxon>
        <taxon>Perkinsida</taxon>
        <taxon>Perkinsidae</taxon>
        <taxon>Perkinsus</taxon>
    </lineage>
</organism>
<evidence type="ECO:0000313" key="2">
    <source>
        <dbReference type="EMBL" id="KAF4703361.1"/>
    </source>
</evidence>
<evidence type="ECO:0000256" key="1">
    <source>
        <dbReference type="SAM" id="Phobius"/>
    </source>
</evidence>
<dbReference type="SUPFAM" id="SSF103481">
    <property type="entry name" value="Multidrug resistance efflux transporter EmrE"/>
    <property type="match status" value="1"/>
</dbReference>
<protein>
    <submittedName>
        <fullName evidence="2">Uncharacterized protein</fullName>
    </submittedName>
</protein>
<feature type="non-terminal residue" evidence="2">
    <location>
        <position position="102"/>
    </location>
</feature>
<comment type="caution">
    <text evidence="2">The sequence shown here is derived from an EMBL/GenBank/DDBJ whole genome shotgun (WGS) entry which is preliminary data.</text>
</comment>
<dbReference type="AlphaFoldDB" id="A0A7J6Q5V6"/>
<sequence>MLGTGIFGTLSQFFYNRSLQLEKPQNCAIIFQANVAFTFLWQALANPIDISWLSVLGALMIVCSSSAILGAKIVMSRAVKEAPRQPGQVKSMKVSVGVDRPK</sequence>
<keyword evidence="1" id="KW-0812">Transmembrane</keyword>
<gene>
    <name evidence="3" type="ORF">FOZ62_021750</name>
    <name evidence="2" type="ORF">FOZ63_024012</name>
</gene>
<proteinExistence type="predicted"/>
<keyword evidence="1" id="KW-1133">Transmembrane helix</keyword>
<accession>A0A7J6Q5V6</accession>
<feature type="transmembrane region" description="Helical" evidence="1">
    <location>
        <begin position="50"/>
        <end position="75"/>
    </location>
</feature>
<dbReference type="Proteomes" id="UP000553632">
    <property type="component" value="Unassembled WGS sequence"/>
</dbReference>